<dbReference type="GeneID" id="63847970"/>
<feature type="chain" id="PRO_5040490674" evidence="4">
    <location>
        <begin position="22"/>
        <end position="617"/>
    </location>
</feature>
<keyword evidence="7" id="KW-1185">Reference proteome</keyword>
<feature type="domain" description="Glucose-methanol-choline oxidoreductase N-terminal" evidence="5">
    <location>
        <begin position="299"/>
        <end position="313"/>
    </location>
</feature>
<protein>
    <submittedName>
        <fullName evidence="6">GMC oxidoreductase</fullName>
    </submittedName>
</protein>
<dbReference type="Pfam" id="PF05199">
    <property type="entry name" value="GMC_oxred_C"/>
    <property type="match status" value="1"/>
</dbReference>
<evidence type="ECO:0000259" key="5">
    <source>
        <dbReference type="PROSITE" id="PS00624"/>
    </source>
</evidence>
<reference evidence="6" key="1">
    <citation type="submission" date="2020-01" db="EMBL/GenBank/DDBJ databases">
        <authorList>
            <consortium name="DOE Joint Genome Institute"/>
            <person name="Haridas S."/>
            <person name="Albert R."/>
            <person name="Binder M."/>
            <person name="Bloem J."/>
            <person name="Labutti K."/>
            <person name="Salamov A."/>
            <person name="Andreopoulos B."/>
            <person name="Baker S.E."/>
            <person name="Barry K."/>
            <person name="Bills G."/>
            <person name="Bluhm B.H."/>
            <person name="Cannon C."/>
            <person name="Castanera R."/>
            <person name="Culley D.E."/>
            <person name="Daum C."/>
            <person name="Ezra D."/>
            <person name="Gonzalez J.B."/>
            <person name="Henrissat B."/>
            <person name="Kuo A."/>
            <person name="Liang C."/>
            <person name="Lipzen A."/>
            <person name="Lutzoni F."/>
            <person name="Magnuson J."/>
            <person name="Mondo S."/>
            <person name="Nolan M."/>
            <person name="Ohm R."/>
            <person name="Pangilinan J."/>
            <person name="Park H.-J."/>
            <person name="Ramirez L."/>
            <person name="Alfaro M."/>
            <person name="Sun H."/>
            <person name="Tritt A."/>
            <person name="Yoshinaga Y."/>
            <person name="Zwiers L.-H."/>
            <person name="Turgeon B.G."/>
            <person name="Goodwin S.B."/>
            <person name="Spatafora J.W."/>
            <person name="Crous P.W."/>
            <person name="Grigoriev I.V."/>
        </authorList>
    </citation>
    <scope>NUCLEOTIDE SEQUENCE</scope>
    <source>
        <strain evidence="6">CBS 394.84</strain>
    </source>
</reference>
<proteinExistence type="inferred from homology"/>
<dbReference type="EMBL" id="ML976614">
    <property type="protein sequence ID" value="KAF1851133.1"/>
    <property type="molecule type" value="Genomic_DNA"/>
</dbReference>
<feature type="active site" description="Proton acceptor" evidence="2">
    <location>
        <position position="593"/>
    </location>
</feature>
<dbReference type="GO" id="GO:0044550">
    <property type="term" value="P:secondary metabolite biosynthetic process"/>
    <property type="evidence" value="ECO:0007669"/>
    <property type="project" value="TreeGrafter"/>
</dbReference>
<accession>A0A9P4GR12</accession>
<dbReference type="Gene3D" id="3.50.50.60">
    <property type="entry name" value="FAD/NAD(P)-binding domain"/>
    <property type="match status" value="1"/>
</dbReference>
<feature type="signal peptide" evidence="4">
    <location>
        <begin position="1"/>
        <end position="21"/>
    </location>
</feature>
<dbReference type="InterPro" id="IPR000172">
    <property type="entry name" value="GMC_OxRdtase_N"/>
</dbReference>
<dbReference type="RefSeq" id="XP_040793696.1">
    <property type="nucleotide sequence ID" value="XM_040930718.1"/>
</dbReference>
<feature type="binding site" evidence="3">
    <location>
        <begin position="41"/>
        <end position="42"/>
    </location>
    <ligand>
        <name>FAD</name>
        <dbReference type="ChEBI" id="CHEBI:57692"/>
    </ligand>
</feature>
<dbReference type="InterPro" id="IPR012132">
    <property type="entry name" value="GMC_OxRdtase"/>
</dbReference>
<organism evidence="6 7">
    <name type="scientific">Cucurbitaria berberidis CBS 394.84</name>
    <dbReference type="NCBI Taxonomy" id="1168544"/>
    <lineage>
        <taxon>Eukaryota</taxon>
        <taxon>Fungi</taxon>
        <taxon>Dikarya</taxon>
        <taxon>Ascomycota</taxon>
        <taxon>Pezizomycotina</taxon>
        <taxon>Dothideomycetes</taxon>
        <taxon>Pleosporomycetidae</taxon>
        <taxon>Pleosporales</taxon>
        <taxon>Pleosporineae</taxon>
        <taxon>Cucurbitariaceae</taxon>
        <taxon>Cucurbitaria</taxon>
    </lineage>
</organism>
<dbReference type="PANTHER" id="PTHR11552">
    <property type="entry name" value="GLUCOSE-METHANOL-CHOLINE GMC OXIDOREDUCTASE"/>
    <property type="match status" value="1"/>
</dbReference>
<dbReference type="OrthoDB" id="269227at2759"/>
<keyword evidence="4" id="KW-0732">Signal</keyword>
<keyword evidence="3" id="KW-0274">FAD</keyword>
<dbReference type="Gene3D" id="3.30.560.10">
    <property type="entry name" value="Glucose Oxidase, domain 3"/>
    <property type="match status" value="1"/>
</dbReference>
<dbReference type="AlphaFoldDB" id="A0A9P4GR12"/>
<dbReference type="Pfam" id="PF00732">
    <property type="entry name" value="GMC_oxred_N"/>
    <property type="match status" value="1"/>
</dbReference>
<evidence type="ECO:0000313" key="7">
    <source>
        <dbReference type="Proteomes" id="UP000800039"/>
    </source>
</evidence>
<comment type="cofactor">
    <cofactor evidence="3">
        <name>FAD</name>
        <dbReference type="ChEBI" id="CHEBI:57692"/>
    </cofactor>
</comment>
<gene>
    <name evidence="6" type="ORF">K460DRAFT_328804</name>
</gene>
<dbReference type="GO" id="GO:0016614">
    <property type="term" value="F:oxidoreductase activity, acting on CH-OH group of donors"/>
    <property type="evidence" value="ECO:0007669"/>
    <property type="project" value="InterPro"/>
</dbReference>
<evidence type="ECO:0000313" key="6">
    <source>
        <dbReference type="EMBL" id="KAF1851133.1"/>
    </source>
</evidence>
<sequence length="617" mass="66402">MVHFSIVVPAVFGLFFAGVNALSKKQLLNQTYDYIIVGGGTSGLTIANRLTANGKRSVLVVEYGELNNDPSILLPADTLNFHLDRFYNLTSLPIPGLNNVTSRVSAGALVGGGSAVNGMFFDRGSASDYDAWEALGNPGWSFKDLLPYFKKSVTFTPPTPEVAAKYNYTWDVESAYGGHGEVQVSYPPYQFPGQEFVWDAWKQIGVKKPKESANGEAIGAIQAPSALDPVKRTRSYARTAHYDPFSNRSNYHLLTGYQATELLLKEGGDLEAVGVNIVKKGTAEKIAVVAKREVIVAAGAVWTPWLLQRSGIGPKCVLEKAGIKVRKHLPGVGANFQDHPLGGGIWNWTKSTLYPTPGTLAGNATFYEEAKKEYEQFRTGPLTPARGNQAAFLPLKTVDPEGWQSIVAAIAAQNSTAYLPDQYDETLVKGFKAQQKLTAELLARGDSAAYEFPFGGGPLGNAVLIRPLSRGTVNINTTDPSSVPVVDFRTFSNPLDIKTAIPIVHFARRFNSLSSFSSLGPVELTPGLNVTSDAAIEAYLRTTFNPTFAHPSGTASLLPEEYGGVVGPDLSVYGVGKLSVVDASVIPYLPATHICTTVYAVAEKAADAIKKRTAWDD</sequence>
<dbReference type="InterPro" id="IPR007867">
    <property type="entry name" value="GMC_OxRtase_C"/>
</dbReference>
<dbReference type="PANTHER" id="PTHR11552:SF115">
    <property type="entry name" value="DEHYDROGENASE XPTC-RELATED"/>
    <property type="match status" value="1"/>
</dbReference>
<evidence type="ECO:0000256" key="2">
    <source>
        <dbReference type="PIRSR" id="PIRSR000137-1"/>
    </source>
</evidence>
<dbReference type="SUPFAM" id="SSF51905">
    <property type="entry name" value="FAD/NAD(P)-binding domain"/>
    <property type="match status" value="1"/>
</dbReference>
<name>A0A9P4GR12_9PLEO</name>
<dbReference type="Proteomes" id="UP000800039">
    <property type="component" value="Unassembled WGS sequence"/>
</dbReference>
<dbReference type="GO" id="GO:0050660">
    <property type="term" value="F:flavin adenine dinucleotide binding"/>
    <property type="evidence" value="ECO:0007669"/>
    <property type="project" value="InterPro"/>
</dbReference>
<dbReference type="PROSITE" id="PS00624">
    <property type="entry name" value="GMC_OXRED_2"/>
    <property type="match status" value="1"/>
</dbReference>
<evidence type="ECO:0000256" key="1">
    <source>
        <dbReference type="ARBA" id="ARBA00010790"/>
    </source>
</evidence>
<dbReference type="SUPFAM" id="SSF54373">
    <property type="entry name" value="FAD-linked reductases, C-terminal domain"/>
    <property type="match status" value="1"/>
</dbReference>
<comment type="caution">
    <text evidence="6">The sequence shown here is derived from an EMBL/GenBank/DDBJ whole genome shotgun (WGS) entry which is preliminary data.</text>
</comment>
<dbReference type="InterPro" id="IPR036188">
    <property type="entry name" value="FAD/NAD-bd_sf"/>
</dbReference>
<feature type="active site" description="Proton donor" evidence="2">
    <location>
        <position position="550"/>
    </location>
</feature>
<keyword evidence="3" id="KW-0285">Flavoprotein</keyword>
<evidence type="ECO:0000256" key="4">
    <source>
        <dbReference type="SAM" id="SignalP"/>
    </source>
</evidence>
<comment type="similarity">
    <text evidence="1">Belongs to the GMC oxidoreductase family.</text>
</comment>
<dbReference type="PIRSF" id="PIRSF000137">
    <property type="entry name" value="Alcohol_oxidase"/>
    <property type="match status" value="1"/>
</dbReference>
<evidence type="ECO:0000256" key="3">
    <source>
        <dbReference type="PIRSR" id="PIRSR000137-2"/>
    </source>
</evidence>